<feature type="compositionally biased region" description="Basic and acidic residues" evidence="1">
    <location>
        <begin position="118"/>
        <end position="135"/>
    </location>
</feature>
<dbReference type="AlphaFoldDB" id="A0A7G3ZMX6"/>
<dbReference type="KEGG" id="tgb:HG536_0H02370"/>
<dbReference type="Proteomes" id="UP000515788">
    <property type="component" value="Chromosome 8"/>
</dbReference>
<feature type="compositionally biased region" description="Basic and acidic residues" evidence="1">
    <location>
        <begin position="193"/>
        <end position="205"/>
    </location>
</feature>
<dbReference type="Pfam" id="PF08297">
    <property type="entry name" value="U3_snoRNA_assoc"/>
    <property type="match status" value="1"/>
</dbReference>
<feature type="compositionally biased region" description="Basic and acidic residues" evidence="1">
    <location>
        <begin position="58"/>
        <end position="78"/>
    </location>
</feature>
<protein>
    <submittedName>
        <fullName evidence="2">Uncharacterized protein</fullName>
    </submittedName>
</protein>
<dbReference type="GO" id="GO:0030515">
    <property type="term" value="F:snoRNA binding"/>
    <property type="evidence" value="ECO:0007669"/>
    <property type="project" value="InterPro"/>
</dbReference>
<feature type="compositionally biased region" description="Acidic residues" evidence="1">
    <location>
        <begin position="39"/>
        <end position="48"/>
    </location>
</feature>
<evidence type="ECO:0000313" key="2">
    <source>
        <dbReference type="EMBL" id="QLL34862.1"/>
    </source>
</evidence>
<accession>A0A7G3ZMX6</accession>
<keyword evidence="3" id="KW-1185">Reference proteome</keyword>
<feature type="compositionally biased region" description="Basic and acidic residues" evidence="1">
    <location>
        <begin position="12"/>
        <end position="26"/>
    </location>
</feature>
<dbReference type="OrthoDB" id="4096107at2759"/>
<evidence type="ECO:0000256" key="1">
    <source>
        <dbReference type="SAM" id="MobiDB-lite"/>
    </source>
</evidence>
<feature type="compositionally biased region" description="Acidic residues" evidence="1">
    <location>
        <begin position="106"/>
        <end position="117"/>
    </location>
</feature>
<name>A0A7G3ZMX6_9SACH</name>
<reference evidence="2 3" key="1">
    <citation type="submission" date="2020-06" db="EMBL/GenBank/DDBJ databases">
        <title>The yeast mating-type switching endonuclease HO is a domesticated member of an unorthodox homing genetic element family.</title>
        <authorList>
            <person name="Coughlan A.Y."/>
            <person name="Lombardi L."/>
            <person name="Braun-Galleani S."/>
            <person name="Martos A.R."/>
            <person name="Galeote V."/>
            <person name="Bigey F."/>
            <person name="Dequin S."/>
            <person name="Byrne K.P."/>
            <person name="Wolfe K.H."/>
        </authorList>
    </citation>
    <scope>NUCLEOTIDE SEQUENCE [LARGE SCALE GENOMIC DNA]</scope>
    <source>
        <strain evidence="2 3">CBS764</strain>
    </source>
</reference>
<proteinExistence type="predicted"/>
<feature type="compositionally biased region" description="Basic residues" evidence="1">
    <location>
        <begin position="206"/>
        <end position="215"/>
    </location>
</feature>
<evidence type="ECO:0000313" key="3">
    <source>
        <dbReference type="Proteomes" id="UP000515788"/>
    </source>
</evidence>
<dbReference type="GO" id="GO:0006364">
    <property type="term" value="P:rRNA processing"/>
    <property type="evidence" value="ECO:0007669"/>
    <property type="project" value="InterPro"/>
</dbReference>
<dbReference type="InterPro" id="IPR013268">
    <property type="entry name" value="UTP16"/>
</dbReference>
<dbReference type="GeneID" id="59328128"/>
<dbReference type="EMBL" id="CP059253">
    <property type="protein sequence ID" value="QLL34862.1"/>
    <property type="molecule type" value="Genomic_DNA"/>
</dbReference>
<feature type="region of interest" description="Disordered" evidence="1">
    <location>
        <begin position="1"/>
        <end position="142"/>
    </location>
</feature>
<sequence length="215" mass="24805">MSVSASKSRHVKFGDEDSDEVTKVVETRQTGMGQVSDSSDSEDDEAPQEEGLASGMTKVEEQFKQREEALRREKQVLKEKRRKADAKFKEQQLTKGNRAKSGSLQPDEESPEELPEDFFDKLEQEEAEKPIEQMPKHINFNEISDRQYTAEVKKQLEKKKQKTLKKLRANTVKRGSFNVSLLSHQDSMSSMAPKKEASIMNSKDKWLRRKSIRRK</sequence>
<dbReference type="RefSeq" id="XP_037141536.1">
    <property type="nucleotide sequence ID" value="XM_037285640.1"/>
</dbReference>
<feature type="region of interest" description="Disordered" evidence="1">
    <location>
        <begin position="184"/>
        <end position="215"/>
    </location>
</feature>
<gene>
    <name evidence="2" type="ORF">HG536_0H02370</name>
</gene>
<organism evidence="2 3">
    <name type="scientific">Torulaspora globosa</name>
    <dbReference type="NCBI Taxonomy" id="48254"/>
    <lineage>
        <taxon>Eukaryota</taxon>
        <taxon>Fungi</taxon>
        <taxon>Dikarya</taxon>
        <taxon>Ascomycota</taxon>
        <taxon>Saccharomycotina</taxon>
        <taxon>Saccharomycetes</taxon>
        <taxon>Saccharomycetales</taxon>
        <taxon>Saccharomycetaceae</taxon>
        <taxon>Torulaspora</taxon>
    </lineage>
</organism>